<keyword evidence="1" id="KW-0963">Cytoplasm</keyword>
<dbReference type="Pfam" id="PF01933">
    <property type="entry name" value="CofD"/>
    <property type="match status" value="1"/>
</dbReference>
<protein>
    <recommendedName>
        <fullName evidence="4">Gluconeogenesis factor</fullName>
    </recommendedName>
</protein>
<evidence type="ECO:0000256" key="1">
    <source>
        <dbReference type="ARBA" id="ARBA00022490"/>
    </source>
</evidence>
<dbReference type="PANTHER" id="PTHR30135">
    <property type="entry name" value="UNCHARACTERIZED PROTEIN YVCK-RELATED"/>
    <property type="match status" value="1"/>
</dbReference>
<organism evidence="2 3">
    <name type="scientific">Candidatus Magasanikbacteria bacterium CG11_big_fil_rev_8_21_14_0_20_43_7</name>
    <dbReference type="NCBI Taxonomy" id="1974654"/>
    <lineage>
        <taxon>Bacteria</taxon>
        <taxon>Candidatus Magasanikiibacteriota</taxon>
    </lineage>
</organism>
<dbReference type="Gene3D" id="3.40.50.10680">
    <property type="entry name" value="CofD-like domains"/>
    <property type="match status" value="1"/>
</dbReference>
<dbReference type="Proteomes" id="UP000229782">
    <property type="component" value="Unassembled WGS sequence"/>
</dbReference>
<dbReference type="SUPFAM" id="SSF142338">
    <property type="entry name" value="CofD-like"/>
    <property type="match status" value="1"/>
</dbReference>
<dbReference type="AlphaFoldDB" id="A0A2H0N312"/>
<name>A0A2H0N312_9BACT</name>
<comment type="caution">
    <text evidence="2">The sequence shown here is derived from an EMBL/GenBank/DDBJ whole genome shotgun (WGS) entry which is preliminary data.</text>
</comment>
<dbReference type="PANTHER" id="PTHR30135:SF3">
    <property type="entry name" value="GLUCONEOGENESIS FACTOR-RELATED"/>
    <property type="match status" value="1"/>
</dbReference>
<accession>A0A2H0N312</accession>
<evidence type="ECO:0008006" key="4">
    <source>
        <dbReference type="Google" id="ProtNLM"/>
    </source>
</evidence>
<dbReference type="InterPro" id="IPR002882">
    <property type="entry name" value="CofD"/>
</dbReference>
<evidence type="ECO:0000313" key="3">
    <source>
        <dbReference type="Proteomes" id="UP000229782"/>
    </source>
</evidence>
<sequence>MNTSQSMQKKVVVMGGGNGSAVSLNALKLHTDIFAISAVTSMVDDGYSTGAMRKKFGILPPGDIMRASVAMSTYPYSILKSIFYKNRPTGLKKLNAELDAERCPSLGNLFLLFVSQYEGDFVSALRALEEAVEAVGHAYPSTLEQSNLVVALSNGQIITGEHAIDEPTHDRSLTITRAWLEPEVPAYHEALQKIREADCIILGPGDLYTSVIASLLPQGIREAMQISRARLVYVVGNAYHTEGEASSQVLSGFISALESYLPRVLDRIVYNSAVLDEIQRATYRERGWSLIDWDDACRGDERIVAGDYEKSSGGLDSEKLGGILKELSSEC</sequence>
<proteinExistence type="predicted"/>
<dbReference type="GO" id="GO:0043743">
    <property type="term" value="F:LPPG:FO 2-phospho-L-lactate transferase activity"/>
    <property type="evidence" value="ECO:0007669"/>
    <property type="project" value="InterPro"/>
</dbReference>
<dbReference type="InterPro" id="IPR038136">
    <property type="entry name" value="CofD-like_dom_sf"/>
</dbReference>
<dbReference type="InterPro" id="IPR010119">
    <property type="entry name" value="Gluconeogen_factor"/>
</dbReference>
<reference evidence="2 3" key="1">
    <citation type="submission" date="2017-09" db="EMBL/GenBank/DDBJ databases">
        <title>Depth-based differentiation of microbial function through sediment-hosted aquifers and enrichment of novel symbionts in the deep terrestrial subsurface.</title>
        <authorList>
            <person name="Probst A.J."/>
            <person name="Ladd B."/>
            <person name="Jarett J.K."/>
            <person name="Geller-Mcgrath D.E."/>
            <person name="Sieber C.M."/>
            <person name="Emerson J.B."/>
            <person name="Anantharaman K."/>
            <person name="Thomas B.C."/>
            <person name="Malmstrom R."/>
            <person name="Stieglmeier M."/>
            <person name="Klingl A."/>
            <person name="Woyke T."/>
            <person name="Ryan C.M."/>
            <person name="Banfield J.F."/>
        </authorList>
    </citation>
    <scope>NUCLEOTIDE SEQUENCE [LARGE SCALE GENOMIC DNA]</scope>
    <source>
        <strain evidence="2">CG11_big_fil_rev_8_21_14_0_20_43_7</strain>
    </source>
</reference>
<dbReference type="EMBL" id="PCWM01000021">
    <property type="protein sequence ID" value="PIR03282.1"/>
    <property type="molecule type" value="Genomic_DNA"/>
</dbReference>
<gene>
    <name evidence="2" type="ORF">COV60_01130</name>
</gene>
<evidence type="ECO:0000313" key="2">
    <source>
        <dbReference type="EMBL" id="PIR03282.1"/>
    </source>
</evidence>